<keyword evidence="2" id="KW-0732">Signal</keyword>
<dbReference type="Pfam" id="PF13462">
    <property type="entry name" value="Thioredoxin_4"/>
    <property type="match status" value="1"/>
</dbReference>
<feature type="domain" description="Thioredoxin-like fold" evidence="8">
    <location>
        <begin position="114"/>
        <end position="275"/>
    </location>
</feature>
<evidence type="ECO:0000313" key="10">
    <source>
        <dbReference type="Proteomes" id="UP000237104"/>
    </source>
</evidence>
<keyword evidence="7" id="KW-0812">Transmembrane</keyword>
<keyword evidence="7" id="KW-1133">Transmembrane helix</keyword>
<dbReference type="Proteomes" id="UP000237104">
    <property type="component" value="Unassembled WGS sequence"/>
</dbReference>
<keyword evidence="4" id="KW-1015">Disulfide bond</keyword>
<dbReference type="InterPro" id="IPR012336">
    <property type="entry name" value="Thioredoxin-like_fold"/>
</dbReference>
<dbReference type="RefSeq" id="WP_103432786.1">
    <property type="nucleotide sequence ID" value="NZ_PPXF01000076.1"/>
</dbReference>
<dbReference type="SUPFAM" id="SSF52833">
    <property type="entry name" value="Thioredoxin-like"/>
    <property type="match status" value="1"/>
</dbReference>
<proteinExistence type="inferred from homology"/>
<comment type="similarity">
    <text evidence="1">Belongs to the thioredoxin family. DsbA subfamily.</text>
</comment>
<evidence type="ECO:0000256" key="2">
    <source>
        <dbReference type="ARBA" id="ARBA00022729"/>
    </source>
</evidence>
<name>A0A2S3Z4R1_9MICO</name>
<dbReference type="AlphaFoldDB" id="A0A2S3Z4R1"/>
<evidence type="ECO:0000313" key="9">
    <source>
        <dbReference type="EMBL" id="POH57942.1"/>
    </source>
</evidence>
<dbReference type="Gene3D" id="3.40.30.10">
    <property type="entry name" value="Glutaredoxin"/>
    <property type="match status" value="1"/>
</dbReference>
<dbReference type="PANTHER" id="PTHR13887:SF14">
    <property type="entry name" value="DISULFIDE BOND FORMATION PROTEIN D"/>
    <property type="match status" value="1"/>
</dbReference>
<dbReference type="GO" id="GO:0016491">
    <property type="term" value="F:oxidoreductase activity"/>
    <property type="evidence" value="ECO:0007669"/>
    <property type="project" value="UniProtKB-KW"/>
</dbReference>
<reference evidence="9 10" key="1">
    <citation type="submission" date="2018-01" db="EMBL/GenBank/DDBJ databases">
        <title>Cryobacterium sp. nov., from glaciers in China.</title>
        <authorList>
            <person name="Liu Q."/>
            <person name="Xin Y.-H."/>
        </authorList>
    </citation>
    <scope>NUCLEOTIDE SEQUENCE [LARGE SCALE GENOMIC DNA]</scope>
    <source>
        <strain evidence="9 10">TMB1-8</strain>
    </source>
</reference>
<keyword evidence="5" id="KW-0676">Redox-active center</keyword>
<evidence type="ECO:0000256" key="3">
    <source>
        <dbReference type="ARBA" id="ARBA00023002"/>
    </source>
</evidence>
<evidence type="ECO:0000259" key="8">
    <source>
        <dbReference type="Pfam" id="PF13462"/>
    </source>
</evidence>
<evidence type="ECO:0000256" key="4">
    <source>
        <dbReference type="ARBA" id="ARBA00023157"/>
    </source>
</evidence>
<dbReference type="PANTHER" id="PTHR13887">
    <property type="entry name" value="GLUTATHIONE S-TRANSFERASE KAPPA"/>
    <property type="match status" value="1"/>
</dbReference>
<organism evidence="9 10">
    <name type="scientific">Cryobacterium zongtaii</name>
    <dbReference type="NCBI Taxonomy" id="1259217"/>
    <lineage>
        <taxon>Bacteria</taxon>
        <taxon>Bacillati</taxon>
        <taxon>Actinomycetota</taxon>
        <taxon>Actinomycetes</taxon>
        <taxon>Micrococcales</taxon>
        <taxon>Microbacteriaceae</taxon>
        <taxon>Cryobacterium</taxon>
    </lineage>
</organism>
<dbReference type="CDD" id="cd02972">
    <property type="entry name" value="DsbA_family"/>
    <property type="match status" value="1"/>
</dbReference>
<evidence type="ECO:0000256" key="6">
    <source>
        <dbReference type="SAM" id="MobiDB-lite"/>
    </source>
</evidence>
<evidence type="ECO:0000256" key="5">
    <source>
        <dbReference type="ARBA" id="ARBA00023284"/>
    </source>
</evidence>
<dbReference type="OrthoDB" id="117402at2"/>
<evidence type="ECO:0000256" key="1">
    <source>
        <dbReference type="ARBA" id="ARBA00005791"/>
    </source>
</evidence>
<feature type="region of interest" description="Disordered" evidence="6">
    <location>
        <begin position="1"/>
        <end position="21"/>
    </location>
</feature>
<protein>
    <recommendedName>
        <fullName evidence="8">Thioredoxin-like fold domain-containing protein</fullName>
    </recommendedName>
</protein>
<dbReference type="InterPro" id="IPR036249">
    <property type="entry name" value="Thioredoxin-like_sf"/>
</dbReference>
<evidence type="ECO:0000256" key="7">
    <source>
        <dbReference type="SAM" id="Phobius"/>
    </source>
</evidence>
<feature type="compositionally biased region" description="Basic and acidic residues" evidence="6">
    <location>
        <begin position="12"/>
        <end position="21"/>
    </location>
</feature>
<comment type="caution">
    <text evidence="9">The sequence shown here is derived from an EMBL/GenBank/DDBJ whole genome shotgun (WGS) entry which is preliminary data.</text>
</comment>
<sequence>MNSKIPGQALPPKKDRREVARETARIQREEQKKRETRNRWFLRGGIGLALVAVAAIVAVLIVGSVKPPSPGPLNMASDGILMQGDGTTISAVTTAATAADAEPVPTDVSELTSTVNIAVYLDYLCPYCGQFETTNGAQLTSWLTAGNITLETHPISILDQSSSGSKYSTRSATAAACVANYQPDSFLDVNSALFANQPTEGTTGLSNAELVSLVEEAGVTDESVASCITDQEFADWVGDATDRALDNPLPNTDIGALTGTPTVLVQGVKYEGDLGDAAAFEAFVLEQATATTDTSGTDSGTDTGE</sequence>
<gene>
    <name evidence="9" type="ORF">C3B59_19330</name>
</gene>
<keyword evidence="7" id="KW-0472">Membrane</keyword>
<keyword evidence="3" id="KW-0560">Oxidoreductase</keyword>
<dbReference type="EMBL" id="PPXF01000076">
    <property type="protein sequence ID" value="POH57942.1"/>
    <property type="molecule type" value="Genomic_DNA"/>
</dbReference>
<feature type="transmembrane region" description="Helical" evidence="7">
    <location>
        <begin position="40"/>
        <end position="65"/>
    </location>
</feature>
<accession>A0A2S3Z4R1</accession>